<dbReference type="RefSeq" id="WP_170013704.1">
    <property type="nucleotide sequence ID" value="NZ_JABCRE010000003.1"/>
</dbReference>
<evidence type="ECO:0000313" key="6">
    <source>
        <dbReference type="EMBL" id="NMW32818.1"/>
    </source>
</evidence>
<dbReference type="SUPFAM" id="SSF118352">
    <property type="entry name" value="HSP33 redox switch-like"/>
    <property type="match status" value="1"/>
</dbReference>
<keyword evidence="5" id="KW-0676">Redox-active center</keyword>
<dbReference type="PANTHER" id="PTHR30111:SF1">
    <property type="entry name" value="33 KDA CHAPERONIN"/>
    <property type="match status" value="1"/>
</dbReference>
<dbReference type="PANTHER" id="PTHR30111">
    <property type="entry name" value="33 KDA CHAPERONIN"/>
    <property type="match status" value="1"/>
</dbReference>
<dbReference type="CDD" id="cd00498">
    <property type="entry name" value="Hsp33"/>
    <property type="match status" value="1"/>
</dbReference>
<comment type="caution">
    <text evidence="6">The sequence shown here is derived from an EMBL/GenBank/DDBJ whole genome shotgun (WGS) entry which is preliminary data.</text>
</comment>
<proteinExistence type="predicted"/>
<evidence type="ECO:0000256" key="4">
    <source>
        <dbReference type="ARBA" id="ARBA00023186"/>
    </source>
</evidence>
<dbReference type="Pfam" id="PF01430">
    <property type="entry name" value="HSP33"/>
    <property type="match status" value="1"/>
</dbReference>
<dbReference type="InterPro" id="IPR000397">
    <property type="entry name" value="Heat_shock_Hsp33"/>
</dbReference>
<gene>
    <name evidence="6" type="ORF">HKD42_12170</name>
</gene>
<dbReference type="PIRSF" id="PIRSF005261">
    <property type="entry name" value="Heat_shock_Hsp33"/>
    <property type="match status" value="1"/>
</dbReference>
<dbReference type="GO" id="GO:0005737">
    <property type="term" value="C:cytoplasm"/>
    <property type="evidence" value="ECO:0007669"/>
    <property type="project" value="InterPro"/>
</dbReference>
<evidence type="ECO:0000256" key="5">
    <source>
        <dbReference type="ARBA" id="ARBA00023284"/>
    </source>
</evidence>
<dbReference type="GO" id="GO:0042026">
    <property type="term" value="P:protein refolding"/>
    <property type="evidence" value="ECO:0007669"/>
    <property type="project" value="TreeGrafter"/>
</dbReference>
<keyword evidence="7" id="KW-1185">Reference proteome</keyword>
<dbReference type="GO" id="GO:0044183">
    <property type="term" value="F:protein folding chaperone"/>
    <property type="evidence" value="ECO:0007669"/>
    <property type="project" value="TreeGrafter"/>
</dbReference>
<evidence type="ECO:0000256" key="3">
    <source>
        <dbReference type="ARBA" id="ARBA00023157"/>
    </source>
</evidence>
<dbReference type="SUPFAM" id="SSF64397">
    <property type="entry name" value="Hsp33 domain"/>
    <property type="match status" value="1"/>
</dbReference>
<reference evidence="6 7" key="1">
    <citation type="submission" date="2020-04" db="EMBL/GenBank/DDBJ databases">
        <authorList>
            <person name="Liu A."/>
        </authorList>
    </citation>
    <scope>NUCLEOTIDE SEQUENCE [LARGE SCALE GENOMIC DNA]</scope>
    <source>
        <strain evidence="6 7">RZ02</strain>
    </source>
</reference>
<dbReference type="EMBL" id="JABCRE010000003">
    <property type="protein sequence ID" value="NMW32818.1"/>
    <property type="molecule type" value="Genomic_DNA"/>
</dbReference>
<keyword evidence="2" id="KW-0862">Zinc</keyword>
<keyword evidence="4" id="KW-0143">Chaperone</keyword>
<accession>A0A848QUN6</accession>
<dbReference type="Proteomes" id="UP000561181">
    <property type="component" value="Unassembled WGS sequence"/>
</dbReference>
<keyword evidence="1" id="KW-0963">Cytoplasm</keyword>
<keyword evidence="3" id="KW-1015">Disulfide bond</keyword>
<dbReference type="GO" id="GO:0051082">
    <property type="term" value="F:unfolded protein binding"/>
    <property type="evidence" value="ECO:0007669"/>
    <property type="project" value="InterPro"/>
</dbReference>
<dbReference type="AlphaFoldDB" id="A0A848QUN6"/>
<organism evidence="6 7">
    <name type="scientific">Pontixanthobacter rizhaonensis</name>
    <dbReference type="NCBI Taxonomy" id="2730337"/>
    <lineage>
        <taxon>Bacteria</taxon>
        <taxon>Pseudomonadati</taxon>
        <taxon>Pseudomonadota</taxon>
        <taxon>Alphaproteobacteria</taxon>
        <taxon>Sphingomonadales</taxon>
        <taxon>Erythrobacteraceae</taxon>
        <taxon>Pontixanthobacter</taxon>
    </lineage>
</organism>
<dbReference type="Gene3D" id="3.55.30.10">
    <property type="entry name" value="Hsp33 domain"/>
    <property type="match status" value="1"/>
</dbReference>
<dbReference type="Gene3D" id="1.10.287.480">
    <property type="entry name" value="helix hairpin bin"/>
    <property type="match status" value="1"/>
</dbReference>
<dbReference type="InterPro" id="IPR016153">
    <property type="entry name" value="Heat_shock_Hsp33_N"/>
</dbReference>
<evidence type="ECO:0000313" key="7">
    <source>
        <dbReference type="Proteomes" id="UP000561181"/>
    </source>
</evidence>
<dbReference type="InterPro" id="IPR016154">
    <property type="entry name" value="Heat_shock_Hsp33_C"/>
</dbReference>
<name>A0A848QUN6_9SPHN</name>
<dbReference type="Gene3D" id="3.90.1280.10">
    <property type="entry name" value="HSP33 redox switch-like"/>
    <property type="match status" value="1"/>
</dbReference>
<dbReference type="InterPro" id="IPR023212">
    <property type="entry name" value="Hsp33_helix_hairpin_bin_dom_sf"/>
</dbReference>
<protein>
    <submittedName>
        <fullName evidence="6">Hsp33 family molecular chaperone HslO</fullName>
    </submittedName>
</protein>
<evidence type="ECO:0000256" key="1">
    <source>
        <dbReference type="ARBA" id="ARBA00022490"/>
    </source>
</evidence>
<sequence length="297" mass="32676">MEMQSEIFADRVLGFTLPARDARGRAVRLDAVLNQVLSAHDYPPPIMHLLAEALVLTALIGSLLKDSDAQMTMQAQTQEGVVSLLACDFKAGDVRGYVKFDADKLAELGSNPSLFALFGKGYLAITFDGVGAGGRYQGIVPLEGNSLAEACEAYFIQSEQVPTMIRLAISNDADGCTAGGLLIQHLPDGEEGRDRIHARLDHPEWEHVSILAGTVRHDELLDSSLSMEGLVWRLFHEEDRIRVEQGCELHRGCRCSAEHYQQVLGRFSDTELQDMRDTDGLVRVDCAFCSRVFPVTV</sequence>
<evidence type="ECO:0000256" key="2">
    <source>
        <dbReference type="ARBA" id="ARBA00022833"/>
    </source>
</evidence>